<organism evidence="1 2">
    <name type="scientific">Cordylochernes scorpioides</name>
    <dbReference type="NCBI Taxonomy" id="51811"/>
    <lineage>
        <taxon>Eukaryota</taxon>
        <taxon>Metazoa</taxon>
        <taxon>Ecdysozoa</taxon>
        <taxon>Arthropoda</taxon>
        <taxon>Chelicerata</taxon>
        <taxon>Arachnida</taxon>
        <taxon>Pseudoscorpiones</taxon>
        <taxon>Cheliferoidea</taxon>
        <taxon>Chernetidae</taxon>
        <taxon>Cordylochernes</taxon>
    </lineage>
</organism>
<proteinExistence type="predicted"/>
<dbReference type="Proteomes" id="UP001235939">
    <property type="component" value="Chromosome 01"/>
</dbReference>
<keyword evidence="2" id="KW-1185">Reference proteome</keyword>
<protein>
    <submittedName>
        <fullName evidence="1">Uncharacterized protein</fullName>
    </submittedName>
</protein>
<reference evidence="1 2" key="1">
    <citation type="submission" date="2022-01" db="EMBL/GenBank/DDBJ databases">
        <title>A chromosomal length assembly of Cordylochernes scorpioides.</title>
        <authorList>
            <person name="Zeh D."/>
            <person name="Zeh J."/>
        </authorList>
    </citation>
    <scope>NUCLEOTIDE SEQUENCE [LARGE SCALE GENOMIC DNA]</scope>
    <source>
        <strain evidence="1">IN4F17</strain>
        <tissue evidence="1">Whole Body</tissue>
    </source>
</reference>
<evidence type="ECO:0000313" key="2">
    <source>
        <dbReference type="Proteomes" id="UP001235939"/>
    </source>
</evidence>
<gene>
    <name evidence="1" type="ORF">LAZ67_1005198</name>
</gene>
<evidence type="ECO:0000313" key="1">
    <source>
        <dbReference type="EMBL" id="UYV61533.1"/>
    </source>
</evidence>
<dbReference type="EMBL" id="CP092863">
    <property type="protein sequence ID" value="UYV61533.1"/>
    <property type="molecule type" value="Genomic_DNA"/>
</dbReference>
<accession>A0ABY6JYD7</accession>
<name>A0ABY6JYD7_9ARAC</name>
<sequence>MDVKHEWMDGSMNEWMGSLTEWMRNMTEWMGSMIEWMKATYENRSSTTKSTIQFVSLPDCTAEEHLDGIANVIGRPSIHSIGKINGQAIVSLAGIEQAEMLINTGFKVKNQTIYPYPLFNIPKKYILSGVMLFIQDEDIAKALRPYGHVLSVRPLPFPTNNPLYKHLSSLRREIVIKKKEETSMPSTIWEIVSRSLSLKILFVWAANDMAISEPNALSTPRSGKRYQDPL</sequence>